<name>A0AAV7P3H6_PLEWA</name>
<sequence>MRLQRFIRCEVRGLLVQLPRAYNEELLTARASRNIQKADKYLTKMLGNSNVCLRASAVLCRWLSCVKPPGHCRRDTTAPAVTLTLGCPVSNHRDTAVRTVQLPPPPGIFSRTPLLQPLSFQKPPGLFSRTPARIEGNENPWVLGWWQRLRGTDPHRQWRVISIEELY</sequence>
<evidence type="ECO:0000313" key="2">
    <source>
        <dbReference type="Proteomes" id="UP001066276"/>
    </source>
</evidence>
<accession>A0AAV7P3H6</accession>
<keyword evidence="2" id="KW-1185">Reference proteome</keyword>
<dbReference type="AlphaFoldDB" id="A0AAV7P3H6"/>
<evidence type="ECO:0000313" key="1">
    <source>
        <dbReference type="EMBL" id="KAJ1121399.1"/>
    </source>
</evidence>
<gene>
    <name evidence="1" type="ORF">NDU88_009508</name>
</gene>
<dbReference type="Proteomes" id="UP001066276">
    <property type="component" value="Chromosome 8"/>
</dbReference>
<reference evidence="1" key="1">
    <citation type="journal article" date="2022" name="bioRxiv">
        <title>Sequencing and chromosome-scale assembly of the giantPleurodeles waltlgenome.</title>
        <authorList>
            <person name="Brown T."/>
            <person name="Elewa A."/>
            <person name="Iarovenko S."/>
            <person name="Subramanian E."/>
            <person name="Araus A.J."/>
            <person name="Petzold A."/>
            <person name="Susuki M."/>
            <person name="Suzuki K.-i.T."/>
            <person name="Hayashi T."/>
            <person name="Toyoda A."/>
            <person name="Oliveira C."/>
            <person name="Osipova E."/>
            <person name="Leigh N.D."/>
            <person name="Simon A."/>
            <person name="Yun M.H."/>
        </authorList>
    </citation>
    <scope>NUCLEOTIDE SEQUENCE</scope>
    <source>
        <strain evidence="1">20211129_DDA</strain>
        <tissue evidence="1">Liver</tissue>
    </source>
</reference>
<protein>
    <submittedName>
        <fullName evidence="1">Uncharacterized protein</fullName>
    </submittedName>
</protein>
<proteinExistence type="predicted"/>
<comment type="caution">
    <text evidence="1">The sequence shown here is derived from an EMBL/GenBank/DDBJ whole genome shotgun (WGS) entry which is preliminary data.</text>
</comment>
<organism evidence="1 2">
    <name type="scientific">Pleurodeles waltl</name>
    <name type="common">Iberian ribbed newt</name>
    <dbReference type="NCBI Taxonomy" id="8319"/>
    <lineage>
        <taxon>Eukaryota</taxon>
        <taxon>Metazoa</taxon>
        <taxon>Chordata</taxon>
        <taxon>Craniata</taxon>
        <taxon>Vertebrata</taxon>
        <taxon>Euteleostomi</taxon>
        <taxon>Amphibia</taxon>
        <taxon>Batrachia</taxon>
        <taxon>Caudata</taxon>
        <taxon>Salamandroidea</taxon>
        <taxon>Salamandridae</taxon>
        <taxon>Pleurodelinae</taxon>
        <taxon>Pleurodeles</taxon>
    </lineage>
</organism>
<dbReference type="EMBL" id="JANPWB010000012">
    <property type="protein sequence ID" value="KAJ1121399.1"/>
    <property type="molecule type" value="Genomic_DNA"/>
</dbReference>